<evidence type="ECO:0000256" key="1">
    <source>
        <dbReference type="ARBA" id="ARBA00004651"/>
    </source>
</evidence>
<proteinExistence type="predicted"/>
<organism evidence="8 9">
    <name type="scientific">Pedococcus ginsenosidimutans</name>
    <dbReference type="NCBI Taxonomy" id="490570"/>
    <lineage>
        <taxon>Bacteria</taxon>
        <taxon>Bacillati</taxon>
        <taxon>Actinomycetota</taxon>
        <taxon>Actinomycetes</taxon>
        <taxon>Micrococcales</taxon>
        <taxon>Intrasporangiaceae</taxon>
        <taxon>Pedococcus</taxon>
    </lineage>
</organism>
<accession>A0ABP8YLN1</accession>
<dbReference type="EMBL" id="BAABLO010000013">
    <property type="protein sequence ID" value="GAA4733828.1"/>
    <property type="molecule type" value="Genomic_DNA"/>
</dbReference>
<feature type="compositionally biased region" description="Low complexity" evidence="6">
    <location>
        <begin position="1"/>
        <end position="21"/>
    </location>
</feature>
<feature type="region of interest" description="Disordered" evidence="6">
    <location>
        <begin position="1"/>
        <end position="29"/>
    </location>
</feature>
<feature type="region of interest" description="Disordered" evidence="6">
    <location>
        <begin position="442"/>
        <end position="465"/>
    </location>
</feature>
<keyword evidence="3 7" id="KW-0812">Transmembrane</keyword>
<dbReference type="InterPro" id="IPR002293">
    <property type="entry name" value="AA/rel_permease1"/>
</dbReference>
<dbReference type="RefSeq" id="WP_345505318.1">
    <property type="nucleotide sequence ID" value="NZ_BAABLO010000013.1"/>
</dbReference>
<comment type="caution">
    <text evidence="8">The sequence shown here is derived from an EMBL/GenBank/DDBJ whole genome shotgun (WGS) entry which is preliminary data.</text>
</comment>
<dbReference type="Gene3D" id="1.20.1740.10">
    <property type="entry name" value="Amino acid/polyamine transporter I"/>
    <property type="match status" value="1"/>
</dbReference>
<feature type="transmembrane region" description="Helical" evidence="7">
    <location>
        <begin position="105"/>
        <end position="121"/>
    </location>
</feature>
<dbReference type="PIRSF" id="PIRSF006060">
    <property type="entry name" value="AA_transporter"/>
    <property type="match status" value="1"/>
</dbReference>
<feature type="transmembrane region" description="Helical" evidence="7">
    <location>
        <begin position="203"/>
        <end position="229"/>
    </location>
</feature>
<feature type="transmembrane region" description="Helical" evidence="7">
    <location>
        <begin position="287"/>
        <end position="309"/>
    </location>
</feature>
<dbReference type="InterPro" id="IPR050367">
    <property type="entry name" value="APC_superfamily"/>
</dbReference>
<evidence type="ECO:0000313" key="9">
    <source>
        <dbReference type="Proteomes" id="UP001500556"/>
    </source>
</evidence>
<evidence type="ECO:0000256" key="6">
    <source>
        <dbReference type="SAM" id="MobiDB-lite"/>
    </source>
</evidence>
<keyword evidence="2" id="KW-1003">Cell membrane</keyword>
<dbReference type="Pfam" id="PF13520">
    <property type="entry name" value="AA_permease_2"/>
    <property type="match status" value="1"/>
</dbReference>
<feature type="transmembrane region" description="Helical" evidence="7">
    <location>
        <begin position="35"/>
        <end position="57"/>
    </location>
</feature>
<name>A0ABP8YLN1_9MICO</name>
<feature type="transmembrane region" description="Helical" evidence="7">
    <location>
        <begin position="341"/>
        <end position="360"/>
    </location>
</feature>
<feature type="transmembrane region" description="Helical" evidence="7">
    <location>
        <begin position="141"/>
        <end position="160"/>
    </location>
</feature>
<sequence length="476" mass="47376">MSTPAPASASASMPAPAPSAARNGRDSGLSVPQGTALSVGAVLGTGVITLPAIAAGVAGPASLVAWLALVLLSIPLASTFAAMGARFPDSGGVSTYVRRAFGSKVSAAVGWCFYFAVPVGAPPASLMAGGYVADATGSGRGVAVAVAAALIVGVGLLNAAGLRLSGRVQLGLTGVLAVLMVVTVVAALPHADLHHLSPFAPHGWSAVVPAAAVLVWGFAGWEAVASLAGDYRRPRRDVPRATAVALAVVGTLYLALAATTLLVLGPATGGSAAPLSDLLAAGVGGQVRVVTAVTAVLLTIGAMNAYYAGGSRLGAALARDGALPAWLAAGAGAGQVPRRSLALVAGQSLLWLAVSEVLHLGLTPLMLLATGCFTVVYVLGTAAAVRLLPRSSRAWWVAVVAHASVLLLLAANGWHVVWALGVVAAALVHQVVADRRRGRAVPVPDLPGRHTPVAGFPHDRDTGRDPGAAGDVLLRA</sequence>
<feature type="transmembrane region" description="Helical" evidence="7">
    <location>
        <begin position="241"/>
        <end position="267"/>
    </location>
</feature>
<keyword evidence="4 7" id="KW-1133">Transmembrane helix</keyword>
<evidence type="ECO:0000256" key="2">
    <source>
        <dbReference type="ARBA" id="ARBA00022475"/>
    </source>
</evidence>
<keyword evidence="9" id="KW-1185">Reference proteome</keyword>
<feature type="transmembrane region" description="Helical" evidence="7">
    <location>
        <begin position="63"/>
        <end position="84"/>
    </location>
</feature>
<dbReference type="Proteomes" id="UP001500556">
    <property type="component" value="Unassembled WGS sequence"/>
</dbReference>
<evidence type="ECO:0000256" key="3">
    <source>
        <dbReference type="ARBA" id="ARBA00022692"/>
    </source>
</evidence>
<dbReference type="PANTHER" id="PTHR42770:SF13">
    <property type="entry name" value="L-METHIONINE_BRANCHED-CHAIN AMINO ACID EXPORTER YJEH"/>
    <property type="match status" value="1"/>
</dbReference>
<feature type="transmembrane region" description="Helical" evidence="7">
    <location>
        <begin position="394"/>
        <end position="410"/>
    </location>
</feature>
<keyword evidence="5 7" id="KW-0472">Membrane</keyword>
<feature type="transmembrane region" description="Helical" evidence="7">
    <location>
        <begin position="172"/>
        <end position="191"/>
    </location>
</feature>
<evidence type="ECO:0000256" key="7">
    <source>
        <dbReference type="SAM" id="Phobius"/>
    </source>
</evidence>
<reference evidence="9" key="1">
    <citation type="journal article" date="2019" name="Int. J. Syst. Evol. Microbiol.">
        <title>The Global Catalogue of Microorganisms (GCM) 10K type strain sequencing project: providing services to taxonomists for standard genome sequencing and annotation.</title>
        <authorList>
            <consortium name="The Broad Institute Genomics Platform"/>
            <consortium name="The Broad Institute Genome Sequencing Center for Infectious Disease"/>
            <person name="Wu L."/>
            <person name="Ma J."/>
        </authorList>
    </citation>
    <scope>NUCLEOTIDE SEQUENCE [LARGE SCALE GENOMIC DNA]</scope>
    <source>
        <strain evidence="9">JCM 18961</strain>
    </source>
</reference>
<dbReference type="PANTHER" id="PTHR42770">
    <property type="entry name" value="AMINO ACID TRANSPORTER-RELATED"/>
    <property type="match status" value="1"/>
</dbReference>
<evidence type="ECO:0000313" key="8">
    <source>
        <dbReference type="EMBL" id="GAA4733828.1"/>
    </source>
</evidence>
<gene>
    <name evidence="8" type="ORF">GCM10025782_36720</name>
</gene>
<comment type="subcellular location">
    <subcellularLocation>
        <location evidence="1">Cell membrane</location>
        <topology evidence="1">Multi-pass membrane protein</topology>
    </subcellularLocation>
</comment>
<feature type="transmembrane region" description="Helical" evidence="7">
    <location>
        <begin position="366"/>
        <end position="387"/>
    </location>
</feature>
<evidence type="ECO:0000256" key="4">
    <source>
        <dbReference type="ARBA" id="ARBA00022989"/>
    </source>
</evidence>
<protein>
    <submittedName>
        <fullName evidence="8">Amino acid permease</fullName>
    </submittedName>
</protein>
<evidence type="ECO:0000256" key="5">
    <source>
        <dbReference type="ARBA" id="ARBA00023136"/>
    </source>
</evidence>